<dbReference type="InterPro" id="IPR019587">
    <property type="entry name" value="Polyketide_cyclase/dehydratase"/>
</dbReference>
<dbReference type="Gene3D" id="3.30.530.20">
    <property type="match status" value="1"/>
</dbReference>
<evidence type="ECO:0000313" key="2">
    <source>
        <dbReference type="EMBL" id="OLF14972.1"/>
    </source>
</evidence>
<dbReference type="Proteomes" id="UP000185596">
    <property type="component" value="Unassembled WGS sequence"/>
</dbReference>
<dbReference type="SUPFAM" id="SSF55961">
    <property type="entry name" value="Bet v1-like"/>
    <property type="match status" value="1"/>
</dbReference>
<dbReference type="EMBL" id="MSIE01000046">
    <property type="protein sequence ID" value="OLF14972.1"/>
    <property type="molecule type" value="Genomic_DNA"/>
</dbReference>
<organism evidence="2 3">
    <name type="scientific">Actinophytocola xanthii</name>
    <dbReference type="NCBI Taxonomy" id="1912961"/>
    <lineage>
        <taxon>Bacteria</taxon>
        <taxon>Bacillati</taxon>
        <taxon>Actinomycetota</taxon>
        <taxon>Actinomycetes</taxon>
        <taxon>Pseudonocardiales</taxon>
        <taxon>Pseudonocardiaceae</taxon>
    </lineage>
</organism>
<comment type="caution">
    <text evidence="2">The sequence shown here is derived from an EMBL/GenBank/DDBJ whole genome shotgun (WGS) entry which is preliminary data.</text>
</comment>
<accession>A0A1Q8CKV3</accession>
<evidence type="ECO:0000256" key="1">
    <source>
        <dbReference type="SAM" id="MobiDB-lite"/>
    </source>
</evidence>
<dbReference type="OrthoDB" id="156693at2"/>
<dbReference type="InterPro" id="IPR023393">
    <property type="entry name" value="START-like_dom_sf"/>
</dbReference>
<name>A0A1Q8CKV3_9PSEU</name>
<dbReference type="RefSeq" id="WP_075128001.1">
    <property type="nucleotide sequence ID" value="NZ_MSIE01000046.1"/>
</dbReference>
<dbReference type="AlphaFoldDB" id="A0A1Q8CKV3"/>
<feature type="region of interest" description="Disordered" evidence="1">
    <location>
        <begin position="31"/>
        <end position="65"/>
    </location>
</feature>
<keyword evidence="3" id="KW-1185">Reference proteome</keyword>
<sequence>MHFTTPTGPRVTRIVAVAAGIAVAVAGCGSGGDAEPGSGSSTAAPTSESAAADSAEPAEGNECAGMGIDHDAAVTRESDIVIDAPLREVWDTHTDVEGWVGWQKAILTIERLDQGALSATSQFRWTTPVPESQFSPADTLVITSSVRQLEPGACVIWEGPAVGKTISIDKGVHLWTFTEKDGGTLVHTEESWAAPFLDSLKGPDYDTVAAMLGGGLDLWLQDLKAEVESSAGPN</sequence>
<gene>
    <name evidence="2" type="ORF">BU204_23975</name>
</gene>
<evidence type="ECO:0000313" key="3">
    <source>
        <dbReference type="Proteomes" id="UP000185596"/>
    </source>
</evidence>
<dbReference type="STRING" id="1912961.BU204_23975"/>
<dbReference type="Pfam" id="PF10604">
    <property type="entry name" value="Polyketide_cyc2"/>
    <property type="match status" value="1"/>
</dbReference>
<proteinExistence type="predicted"/>
<protein>
    <submittedName>
        <fullName evidence="2">Polyketide cyclase/dehydrase</fullName>
    </submittedName>
</protein>
<reference evidence="2 3" key="1">
    <citation type="submission" date="2016-12" db="EMBL/GenBank/DDBJ databases">
        <title>The draft genome sequence of Actinophytocola sp. 11-183.</title>
        <authorList>
            <person name="Wang W."/>
            <person name="Yuan L."/>
        </authorList>
    </citation>
    <scope>NUCLEOTIDE SEQUENCE [LARGE SCALE GENOMIC DNA]</scope>
    <source>
        <strain evidence="2 3">11-183</strain>
    </source>
</reference>
<feature type="compositionally biased region" description="Low complexity" evidence="1">
    <location>
        <begin position="36"/>
        <end position="60"/>
    </location>
</feature>